<sequence>MKNNYFKGETSERDLGFYLSLIAMLLFALMGIGIDVDQFLQQQEKNVQIPSWYFYLIFAVDLVILISLALIYFYRKVGVFLFPLAMAAHFLFHIYYLDTFLYSDVTALFLYTGIGLLAFIPKWQFFK</sequence>
<keyword evidence="1" id="KW-1133">Transmembrane helix</keyword>
<comment type="caution">
    <text evidence="2">The sequence shown here is derived from an EMBL/GenBank/DDBJ whole genome shotgun (WGS) entry which is preliminary data.</text>
</comment>
<evidence type="ECO:0000256" key="1">
    <source>
        <dbReference type="SAM" id="Phobius"/>
    </source>
</evidence>
<evidence type="ECO:0000313" key="2">
    <source>
        <dbReference type="EMBL" id="RCU43993.1"/>
    </source>
</evidence>
<evidence type="ECO:0000313" key="3">
    <source>
        <dbReference type="Proteomes" id="UP000252172"/>
    </source>
</evidence>
<dbReference type="OrthoDB" id="1266852at2"/>
<organism evidence="2 3">
    <name type="scientific">Chryseobacterium lacus</name>
    <dbReference type="NCBI Taxonomy" id="2058346"/>
    <lineage>
        <taxon>Bacteria</taxon>
        <taxon>Pseudomonadati</taxon>
        <taxon>Bacteroidota</taxon>
        <taxon>Flavobacteriia</taxon>
        <taxon>Flavobacteriales</taxon>
        <taxon>Weeksellaceae</taxon>
        <taxon>Chryseobacterium group</taxon>
        <taxon>Chryseobacterium</taxon>
    </lineage>
</organism>
<dbReference type="AlphaFoldDB" id="A0A368N1M1"/>
<dbReference type="EMBL" id="QPIE01000002">
    <property type="protein sequence ID" value="RCU43993.1"/>
    <property type="molecule type" value="Genomic_DNA"/>
</dbReference>
<dbReference type="RefSeq" id="WP_114302972.1">
    <property type="nucleotide sequence ID" value="NZ_QPIE01000002.1"/>
</dbReference>
<proteinExistence type="predicted"/>
<keyword evidence="1" id="KW-0472">Membrane</keyword>
<name>A0A368N1M1_9FLAO</name>
<dbReference type="Proteomes" id="UP000252172">
    <property type="component" value="Unassembled WGS sequence"/>
</dbReference>
<accession>A0A368N1M1</accession>
<feature type="transmembrane region" description="Helical" evidence="1">
    <location>
        <begin position="15"/>
        <end position="32"/>
    </location>
</feature>
<feature type="transmembrane region" description="Helical" evidence="1">
    <location>
        <begin position="52"/>
        <end position="72"/>
    </location>
</feature>
<reference evidence="2 3" key="1">
    <citation type="submission" date="2018-07" db="EMBL/GenBank/DDBJ databases">
        <title>Chryseobacterium lacus sp. nov., isolated from lake water.</title>
        <authorList>
            <person name="Li C.-M."/>
        </authorList>
    </citation>
    <scope>NUCLEOTIDE SEQUENCE [LARGE SCALE GENOMIC DNA]</scope>
    <source>
        <strain evidence="2 3">YLOS41</strain>
    </source>
</reference>
<evidence type="ECO:0008006" key="4">
    <source>
        <dbReference type="Google" id="ProtNLM"/>
    </source>
</evidence>
<feature type="transmembrane region" description="Helical" evidence="1">
    <location>
        <begin position="79"/>
        <end position="96"/>
    </location>
</feature>
<keyword evidence="3" id="KW-1185">Reference proteome</keyword>
<protein>
    <recommendedName>
        <fullName evidence="4">DoxX family protein</fullName>
    </recommendedName>
</protein>
<keyword evidence="1" id="KW-0812">Transmembrane</keyword>
<feature type="transmembrane region" description="Helical" evidence="1">
    <location>
        <begin position="102"/>
        <end position="120"/>
    </location>
</feature>
<gene>
    <name evidence="2" type="ORF">DQ356_02940</name>
</gene>